<protein>
    <submittedName>
        <fullName evidence="1">Uncharacterized protein</fullName>
    </submittedName>
</protein>
<dbReference type="RefSeq" id="WP_146136727.1">
    <property type="nucleotide sequence ID" value="NZ_PVTD01000009.1"/>
</dbReference>
<proteinExistence type="predicted"/>
<dbReference type="EMBL" id="PVTD01000009">
    <property type="protein sequence ID" value="PRY21537.1"/>
    <property type="molecule type" value="Genomic_DNA"/>
</dbReference>
<reference evidence="1 2" key="1">
    <citation type="submission" date="2018-03" db="EMBL/GenBank/DDBJ databases">
        <title>Genomic Encyclopedia of Archaeal and Bacterial Type Strains, Phase II (KMG-II): from individual species to whole genera.</title>
        <authorList>
            <person name="Goeker M."/>
        </authorList>
    </citation>
    <scope>NUCLEOTIDE SEQUENCE [LARGE SCALE GENOMIC DNA]</scope>
    <source>
        <strain evidence="1 2">DSM 29328</strain>
    </source>
</reference>
<organism evidence="1 2">
    <name type="scientific">Aliiruegeria haliotis</name>
    <dbReference type="NCBI Taxonomy" id="1280846"/>
    <lineage>
        <taxon>Bacteria</taxon>
        <taxon>Pseudomonadati</taxon>
        <taxon>Pseudomonadota</taxon>
        <taxon>Alphaproteobacteria</taxon>
        <taxon>Rhodobacterales</taxon>
        <taxon>Roseobacteraceae</taxon>
        <taxon>Aliiruegeria</taxon>
    </lineage>
</organism>
<evidence type="ECO:0000313" key="2">
    <source>
        <dbReference type="Proteomes" id="UP000239480"/>
    </source>
</evidence>
<gene>
    <name evidence="1" type="ORF">CLV78_109150</name>
</gene>
<name>A0A2T0RK84_9RHOB</name>
<comment type="caution">
    <text evidence="1">The sequence shown here is derived from an EMBL/GenBank/DDBJ whole genome shotgun (WGS) entry which is preliminary data.</text>
</comment>
<dbReference type="AlphaFoldDB" id="A0A2T0RK84"/>
<sequence length="79" mass="8402">MVLSGLMMAGCQMQDEAPVQMPFQPAQQPFPPAVMAALPGDQDLRQVFVKDGCYFYEQGGQMLPVSGHADNGASPICVG</sequence>
<keyword evidence="2" id="KW-1185">Reference proteome</keyword>
<accession>A0A2T0RK84</accession>
<dbReference type="Proteomes" id="UP000239480">
    <property type="component" value="Unassembled WGS sequence"/>
</dbReference>
<evidence type="ECO:0000313" key="1">
    <source>
        <dbReference type="EMBL" id="PRY21537.1"/>
    </source>
</evidence>